<dbReference type="InterPro" id="IPR004143">
    <property type="entry name" value="BPL_LPL_catalytic"/>
</dbReference>
<evidence type="ECO:0000256" key="4">
    <source>
        <dbReference type="ARBA" id="ARBA00022598"/>
    </source>
</evidence>
<evidence type="ECO:0000259" key="8">
    <source>
        <dbReference type="PROSITE" id="PS51733"/>
    </source>
</evidence>
<evidence type="ECO:0000256" key="6">
    <source>
        <dbReference type="ARBA" id="ARBA00022840"/>
    </source>
</evidence>
<dbReference type="Proteomes" id="UP000015620">
    <property type="component" value="Chromosome"/>
</dbReference>
<dbReference type="UniPathway" id="UPA00537">
    <property type="reaction ID" value="UER00594"/>
</dbReference>
<evidence type="ECO:0000256" key="1">
    <source>
        <dbReference type="ARBA" id="ARBA00005085"/>
    </source>
</evidence>
<dbReference type="AlphaFoldDB" id="S5ZYS6"/>
<dbReference type="RefSeq" id="WP_020964563.1">
    <property type="nucleotide sequence ID" value="NC_022097.1"/>
</dbReference>
<dbReference type="GO" id="GO:0005524">
    <property type="term" value="F:ATP binding"/>
    <property type="evidence" value="ECO:0007669"/>
    <property type="project" value="UniProtKB-KW"/>
</dbReference>
<evidence type="ECO:0000256" key="2">
    <source>
        <dbReference type="ARBA" id="ARBA00005124"/>
    </source>
</evidence>
<dbReference type="PATRIC" id="fig|1291379.3.peg.763"/>
<keyword evidence="6" id="KW-0067">ATP-binding</keyword>
<organism evidence="9 10">
    <name type="scientific">Treponema pedis str. T A4</name>
    <dbReference type="NCBI Taxonomy" id="1291379"/>
    <lineage>
        <taxon>Bacteria</taxon>
        <taxon>Pseudomonadati</taxon>
        <taxon>Spirochaetota</taxon>
        <taxon>Spirochaetia</taxon>
        <taxon>Spirochaetales</taxon>
        <taxon>Treponemataceae</taxon>
        <taxon>Treponema</taxon>
    </lineage>
</organism>
<dbReference type="GO" id="GO:0016979">
    <property type="term" value="F:lipoate-protein ligase activity"/>
    <property type="evidence" value="ECO:0007669"/>
    <property type="project" value="UniProtKB-EC"/>
</dbReference>
<keyword evidence="5" id="KW-0547">Nucleotide-binding</keyword>
<accession>S5ZYS6</accession>
<dbReference type="SUPFAM" id="SSF82649">
    <property type="entry name" value="SufE/NifU"/>
    <property type="match status" value="1"/>
</dbReference>
<dbReference type="Pfam" id="PF10437">
    <property type="entry name" value="Lip_prot_lig_C"/>
    <property type="match status" value="1"/>
</dbReference>
<dbReference type="CDD" id="cd16443">
    <property type="entry name" value="LplA"/>
    <property type="match status" value="1"/>
</dbReference>
<sequence length="340" mass="38854">MIFIENNNLDPALNHAIELYVMDKYNDDVFMLWRNNPCILIGRYQNINLEVNLEFTASNGIEVVRRLSGGGAIYCDTDNMQYTFITKKPQTKIDDSFKNFAKPVVNALKSLGLNAEFTGRNDIQINGLKVSGNAQFYKNGKVVHHGTLLFKANTYNLSNALKARDIKFKGKEVQSIVARIGFISNFIDMSVTEFKDYVEAFIKKEYNINSVTVLTDDDMEEIKKIKSEIFGTKEWNYGIKPLNKNRKSEKYSCGIVEIDIDYKDGKIQDITIEGDFFGELGIDNLCNILKGSECSRQAVTETLKNIEIDKYIKSMEKEVFIDYIMRIIEADTCDGKKRIC</sequence>
<dbReference type="EC" id="6.3.1.20" evidence="3"/>
<proteinExistence type="predicted"/>
<comment type="pathway">
    <text evidence="1">Protein modification; protein lipoylation via exogenous pathway; protein N(6)-(lipoyl)lysine from lipoate: step 2/2.</text>
</comment>
<dbReference type="GO" id="GO:0009249">
    <property type="term" value="P:protein lipoylation"/>
    <property type="evidence" value="ECO:0007669"/>
    <property type="project" value="InterPro"/>
</dbReference>
<comment type="catalytic activity">
    <reaction evidence="7">
        <text>L-lysyl-[lipoyl-carrier protein] + (R)-lipoate + ATP = N(6)-[(R)-lipoyl]-L-lysyl-[lipoyl-carrier protein] + AMP + diphosphate + H(+)</text>
        <dbReference type="Rhea" id="RHEA:49288"/>
        <dbReference type="Rhea" id="RHEA-COMP:10500"/>
        <dbReference type="Rhea" id="RHEA-COMP:10502"/>
        <dbReference type="ChEBI" id="CHEBI:15378"/>
        <dbReference type="ChEBI" id="CHEBI:29969"/>
        <dbReference type="ChEBI" id="CHEBI:30616"/>
        <dbReference type="ChEBI" id="CHEBI:33019"/>
        <dbReference type="ChEBI" id="CHEBI:83088"/>
        <dbReference type="ChEBI" id="CHEBI:83099"/>
        <dbReference type="ChEBI" id="CHEBI:456215"/>
        <dbReference type="EC" id="6.3.1.20"/>
    </reaction>
</comment>
<dbReference type="HOGENOM" id="CLU_022986_0_2_12"/>
<evidence type="ECO:0000256" key="5">
    <source>
        <dbReference type="ARBA" id="ARBA00022741"/>
    </source>
</evidence>
<dbReference type="SUPFAM" id="SSF55681">
    <property type="entry name" value="Class II aaRS and biotin synthetases"/>
    <property type="match status" value="1"/>
</dbReference>
<gene>
    <name evidence="9" type="primary">yhfJ</name>
    <name evidence="9" type="ORF">TPE_0767</name>
</gene>
<name>S5ZYS6_9SPIR</name>
<dbReference type="InterPro" id="IPR045864">
    <property type="entry name" value="aa-tRNA-synth_II/BPL/LPL"/>
</dbReference>
<evidence type="ECO:0000256" key="7">
    <source>
        <dbReference type="ARBA" id="ARBA00048037"/>
    </source>
</evidence>
<dbReference type="PROSITE" id="PS51733">
    <property type="entry name" value="BPL_LPL_CATALYTIC"/>
    <property type="match status" value="1"/>
</dbReference>
<comment type="pathway">
    <text evidence="2">Protein modification; protein lipoylation via exogenous pathway; protein N(6)-(lipoyl)lysine from lipoate: step 1/2.</text>
</comment>
<dbReference type="OrthoDB" id="9788148at2"/>
<dbReference type="GO" id="GO:0017118">
    <property type="term" value="F:lipoyltransferase activity"/>
    <property type="evidence" value="ECO:0007669"/>
    <property type="project" value="TreeGrafter"/>
</dbReference>
<dbReference type="Gene3D" id="3.30.390.50">
    <property type="entry name" value="CO dehydrogenase flavoprotein, C-terminal domain"/>
    <property type="match status" value="1"/>
</dbReference>
<protein>
    <recommendedName>
        <fullName evidence="3">lipoate--protein ligase</fullName>
        <ecNumber evidence="3">6.3.1.20</ecNumber>
    </recommendedName>
</protein>
<feature type="domain" description="BPL/LPL catalytic" evidence="8">
    <location>
        <begin position="24"/>
        <end position="210"/>
    </location>
</feature>
<dbReference type="Pfam" id="PF21948">
    <property type="entry name" value="LplA-B_cat"/>
    <property type="match status" value="1"/>
</dbReference>
<keyword evidence="4 9" id="KW-0436">Ligase</keyword>
<reference evidence="9 10" key="1">
    <citation type="journal article" date="2013" name="PLoS ONE">
        <title>Genome-Wide Relatedness of Treponema pedis, from Gingiva and Necrotic Skin Lesions of Pigs, with the Human Oral Pathogen Treponema denticola.</title>
        <authorList>
            <person name="Svartstrom O."/>
            <person name="Mushtaq M."/>
            <person name="Pringle M."/>
            <person name="Segerman B."/>
        </authorList>
    </citation>
    <scope>NUCLEOTIDE SEQUENCE [LARGE SCALE GENOMIC DNA]</scope>
    <source>
        <strain evidence="9">T A4</strain>
    </source>
</reference>
<dbReference type="InterPro" id="IPR019491">
    <property type="entry name" value="Lipoate_protein_ligase_C"/>
</dbReference>
<dbReference type="STRING" id="1291379.TPE_0767"/>
<evidence type="ECO:0000313" key="10">
    <source>
        <dbReference type="Proteomes" id="UP000015620"/>
    </source>
</evidence>
<dbReference type="PANTHER" id="PTHR12561:SF3">
    <property type="entry name" value="LIPOYLTRANSFERASE 1, MITOCHONDRIAL"/>
    <property type="match status" value="1"/>
</dbReference>
<evidence type="ECO:0000313" key="9">
    <source>
        <dbReference type="EMBL" id="AGT43263.1"/>
    </source>
</evidence>
<dbReference type="GeneID" id="301089428"/>
<dbReference type="Gene3D" id="3.30.930.10">
    <property type="entry name" value="Bira Bifunctional Protein, Domain 2"/>
    <property type="match status" value="1"/>
</dbReference>
<dbReference type="InterPro" id="IPR004562">
    <property type="entry name" value="LipoylTrfase_LipoateP_Ligase"/>
</dbReference>
<dbReference type="EMBL" id="CP004120">
    <property type="protein sequence ID" value="AGT43263.1"/>
    <property type="molecule type" value="Genomic_DNA"/>
</dbReference>
<dbReference type="GO" id="GO:0005737">
    <property type="term" value="C:cytoplasm"/>
    <property type="evidence" value="ECO:0007669"/>
    <property type="project" value="TreeGrafter"/>
</dbReference>
<dbReference type="KEGG" id="tped:TPE_0767"/>
<dbReference type="NCBIfam" id="TIGR00545">
    <property type="entry name" value="lipoyltrans"/>
    <property type="match status" value="1"/>
</dbReference>
<evidence type="ECO:0000256" key="3">
    <source>
        <dbReference type="ARBA" id="ARBA00012367"/>
    </source>
</evidence>
<dbReference type="PANTHER" id="PTHR12561">
    <property type="entry name" value="LIPOATE-PROTEIN LIGASE"/>
    <property type="match status" value="1"/>
</dbReference>
<keyword evidence="10" id="KW-1185">Reference proteome</keyword>